<feature type="transmembrane region" description="Helical" evidence="2">
    <location>
        <begin position="12"/>
        <end position="33"/>
    </location>
</feature>
<gene>
    <name evidence="5" type="ORF">ACFQ2S_04270</name>
</gene>
<keyword evidence="2" id="KW-1133">Transmembrane helix</keyword>
<dbReference type="Pfam" id="PF13400">
    <property type="entry name" value="Tad"/>
    <property type="match status" value="1"/>
</dbReference>
<accession>A0ABW3INF2</accession>
<dbReference type="Pfam" id="PF25269">
    <property type="entry name" value="DUF7867"/>
    <property type="match status" value="2"/>
</dbReference>
<proteinExistence type="predicted"/>
<protein>
    <submittedName>
        <fullName evidence="5">Pilus assembly protein TadG-related protein</fullName>
    </submittedName>
</protein>
<dbReference type="Proteomes" id="UP001597108">
    <property type="component" value="Unassembled WGS sequence"/>
</dbReference>
<name>A0ABW3INF2_9RHOB</name>
<feature type="domain" description="DUF7867" evidence="4">
    <location>
        <begin position="166"/>
        <end position="294"/>
    </location>
</feature>
<evidence type="ECO:0000256" key="2">
    <source>
        <dbReference type="SAM" id="Phobius"/>
    </source>
</evidence>
<evidence type="ECO:0000259" key="3">
    <source>
        <dbReference type="Pfam" id="PF13400"/>
    </source>
</evidence>
<keyword evidence="2" id="KW-0812">Transmembrane</keyword>
<comment type="caution">
    <text evidence="5">The sequence shown here is derived from an EMBL/GenBank/DDBJ whole genome shotgun (WGS) entry which is preliminary data.</text>
</comment>
<dbReference type="EMBL" id="JBHTJT010000007">
    <property type="protein sequence ID" value="MFD0978858.1"/>
    <property type="molecule type" value="Genomic_DNA"/>
</dbReference>
<dbReference type="InterPro" id="IPR057189">
    <property type="entry name" value="DUF7867"/>
</dbReference>
<evidence type="ECO:0000259" key="4">
    <source>
        <dbReference type="Pfam" id="PF25269"/>
    </source>
</evidence>
<evidence type="ECO:0000313" key="5">
    <source>
        <dbReference type="EMBL" id="MFD0978858.1"/>
    </source>
</evidence>
<keyword evidence="6" id="KW-1185">Reference proteome</keyword>
<feature type="compositionally biased region" description="Low complexity" evidence="1">
    <location>
        <begin position="327"/>
        <end position="349"/>
    </location>
</feature>
<organism evidence="5 6">
    <name type="scientific">Tropicimonas aquimaris</name>
    <dbReference type="NCBI Taxonomy" id="914152"/>
    <lineage>
        <taxon>Bacteria</taxon>
        <taxon>Pseudomonadati</taxon>
        <taxon>Pseudomonadota</taxon>
        <taxon>Alphaproteobacteria</taxon>
        <taxon>Rhodobacterales</taxon>
        <taxon>Roseobacteraceae</taxon>
        <taxon>Tropicimonas</taxon>
    </lineage>
</organism>
<feature type="domain" description="Putative Flp pilus-assembly TadG-like N-terminal" evidence="3">
    <location>
        <begin position="12"/>
        <end position="56"/>
    </location>
</feature>
<keyword evidence="2" id="KW-0472">Membrane</keyword>
<evidence type="ECO:0000256" key="1">
    <source>
        <dbReference type="SAM" id="MobiDB-lite"/>
    </source>
</evidence>
<feature type="domain" description="DUF7867" evidence="4">
    <location>
        <begin position="348"/>
        <end position="480"/>
    </location>
</feature>
<sequence length="499" mass="51711">MSARQLFWDEDGAAGIWSLFIFLTCTIVAGLAVDGTNAMRAREHLQATADIASHAGLIELIGGGSDDEIRSAVASSVETNMPQTVFGNTIGTASNTITIGHYQNGSIAPSNTAADNAVAVTLQQNTTLGNAVPTFLLKLIGLSSWNIATTSAAVMDEAGECNANDGIFAHGEIKMTSTSEIGAGFCIYSKDVVEMSNHNNFLPGSAIGMPDTANCSHCTDSHNPGVQAALFEANMQLEDVETHVDTVVYSLLGTGYDTSPTDDFLANVGEVSDLSPLADLEYNTAKIKKGSIISISGGDFESMATVPSGLIYAVYCSSPLSTYGAISPSPSSSSSGKGKKSNSGSSNGNVKTLDFETTSGSSITDVAIVTDCQVKFGDASYIQNSIIATTSTSNQSISASSKARIGSGEMTCPSTEKVVVMTKGDLSVPAGMETNNVDFYIVGDAHLASGTSTQATKLGTSFYVGGDMHISAQGNWYACGDDKDSLAAQIGVIRHVITN</sequence>
<evidence type="ECO:0000313" key="6">
    <source>
        <dbReference type="Proteomes" id="UP001597108"/>
    </source>
</evidence>
<feature type="region of interest" description="Disordered" evidence="1">
    <location>
        <begin position="327"/>
        <end position="350"/>
    </location>
</feature>
<dbReference type="RefSeq" id="WP_386072986.1">
    <property type="nucleotide sequence ID" value="NZ_JBHTJT010000007.1"/>
</dbReference>
<reference evidence="6" key="1">
    <citation type="journal article" date="2019" name="Int. J. Syst. Evol. Microbiol.">
        <title>The Global Catalogue of Microorganisms (GCM) 10K type strain sequencing project: providing services to taxonomists for standard genome sequencing and annotation.</title>
        <authorList>
            <consortium name="The Broad Institute Genomics Platform"/>
            <consortium name="The Broad Institute Genome Sequencing Center for Infectious Disease"/>
            <person name="Wu L."/>
            <person name="Ma J."/>
        </authorList>
    </citation>
    <scope>NUCLEOTIDE SEQUENCE [LARGE SCALE GENOMIC DNA]</scope>
    <source>
        <strain evidence="6">CCUG 60524</strain>
    </source>
</reference>
<dbReference type="InterPro" id="IPR028087">
    <property type="entry name" value="Tad_N"/>
</dbReference>